<gene>
    <name evidence="6" type="ordered locus">Pogu_1805</name>
</gene>
<dbReference type="GO" id="GO:0051213">
    <property type="term" value="F:dioxygenase activity"/>
    <property type="evidence" value="ECO:0007669"/>
    <property type="project" value="UniProtKB-KW"/>
</dbReference>
<proteinExistence type="predicted"/>
<keyword evidence="4" id="KW-0411">Iron-sulfur</keyword>
<keyword evidence="6" id="KW-0223">Dioxygenase</keyword>
<dbReference type="PROSITE" id="PS51296">
    <property type="entry name" value="RIESKE"/>
    <property type="match status" value="1"/>
</dbReference>
<dbReference type="EMBL" id="CP003316">
    <property type="protein sequence ID" value="AFA39832.1"/>
    <property type="molecule type" value="Genomic_DNA"/>
</dbReference>
<keyword evidence="7" id="KW-1185">Reference proteome</keyword>
<dbReference type="InterPro" id="IPR017941">
    <property type="entry name" value="Rieske_2Fe-2S"/>
</dbReference>
<dbReference type="Gene3D" id="2.102.10.10">
    <property type="entry name" value="Rieske [2Fe-2S] iron-sulphur domain"/>
    <property type="match status" value="1"/>
</dbReference>
<dbReference type="InterPro" id="IPR036922">
    <property type="entry name" value="Rieske_2Fe-2S_sf"/>
</dbReference>
<evidence type="ECO:0000256" key="1">
    <source>
        <dbReference type="ARBA" id="ARBA00022714"/>
    </source>
</evidence>
<accession>H6Q9G4</accession>
<organism evidence="6 7">
    <name type="scientific">Pyrobaculum oguniense (strain DSM 13380 / JCM 10595 / TE7)</name>
    <dbReference type="NCBI Taxonomy" id="698757"/>
    <lineage>
        <taxon>Archaea</taxon>
        <taxon>Thermoproteota</taxon>
        <taxon>Thermoprotei</taxon>
        <taxon>Thermoproteales</taxon>
        <taxon>Thermoproteaceae</taxon>
        <taxon>Pyrobaculum</taxon>
    </lineage>
</organism>
<evidence type="ECO:0000313" key="6">
    <source>
        <dbReference type="EMBL" id="AFA39832.1"/>
    </source>
</evidence>
<evidence type="ECO:0000313" key="7">
    <source>
        <dbReference type="Proteomes" id="UP000009062"/>
    </source>
</evidence>
<dbReference type="Pfam" id="PF00355">
    <property type="entry name" value="Rieske"/>
    <property type="match status" value="1"/>
</dbReference>
<keyword evidence="6" id="KW-0560">Oxidoreductase</keyword>
<dbReference type="GO" id="GO:0046872">
    <property type="term" value="F:metal ion binding"/>
    <property type="evidence" value="ECO:0007669"/>
    <property type="project" value="UniProtKB-KW"/>
</dbReference>
<dbReference type="STRING" id="698757.Pogu_1805"/>
<evidence type="ECO:0000256" key="3">
    <source>
        <dbReference type="ARBA" id="ARBA00023004"/>
    </source>
</evidence>
<evidence type="ECO:0000259" key="5">
    <source>
        <dbReference type="PROSITE" id="PS51296"/>
    </source>
</evidence>
<dbReference type="KEGG" id="pog:Pogu_1805"/>
<dbReference type="Proteomes" id="UP000009062">
    <property type="component" value="Chromosome"/>
</dbReference>
<dbReference type="GO" id="GO:0051537">
    <property type="term" value="F:2 iron, 2 sulfur cluster binding"/>
    <property type="evidence" value="ECO:0007669"/>
    <property type="project" value="UniProtKB-KW"/>
</dbReference>
<dbReference type="AlphaFoldDB" id="H6Q9G4"/>
<keyword evidence="2" id="KW-0479">Metal-binding</keyword>
<evidence type="ECO:0000256" key="2">
    <source>
        <dbReference type="ARBA" id="ARBA00022723"/>
    </source>
</evidence>
<evidence type="ECO:0000256" key="4">
    <source>
        <dbReference type="ARBA" id="ARBA00023014"/>
    </source>
</evidence>
<keyword evidence="3" id="KW-0408">Iron</keyword>
<dbReference type="HOGENOM" id="CLU_055690_7_0_2"/>
<dbReference type="eggNOG" id="arCOG02852">
    <property type="taxonomic scope" value="Archaea"/>
</dbReference>
<dbReference type="SUPFAM" id="SSF50022">
    <property type="entry name" value="ISP domain"/>
    <property type="match status" value="1"/>
</dbReference>
<name>H6Q9G4_PYROT</name>
<sequence length="117" mass="12197">MFVKVARSAEVPEGGKPVVKIVGITPVALARVNGRVVVFEAFCPHSKWNLGASGMCFVGADGDVKVLCKGHGGLWSLSTGEGAVQGKPSNKLRVYAAVEVDGYIYVDLPVVASPTVL</sequence>
<feature type="domain" description="Rieske" evidence="5">
    <location>
        <begin position="3"/>
        <end position="106"/>
    </location>
</feature>
<reference evidence="6 7" key="1">
    <citation type="journal article" date="2012" name="Stand. Genomic Sci.">
        <title>Complete genome sequence of Pyrobaculum oguniense.</title>
        <authorList>
            <person name="Bernick D.L."/>
            <person name="Karplus K."/>
            <person name="Lui L.M."/>
            <person name="Coker J.K."/>
            <person name="Murphy J.N."/>
            <person name="Chan P.P."/>
            <person name="Cozen A.E."/>
            <person name="Lowe T.M."/>
        </authorList>
    </citation>
    <scope>NUCLEOTIDE SEQUENCE [LARGE SCALE GENOMIC DNA]</scope>
    <source>
        <strain evidence="6 7">TE7</strain>
    </source>
</reference>
<keyword evidence="1" id="KW-0001">2Fe-2S</keyword>
<protein>
    <submittedName>
        <fullName evidence="6">Ferredoxin subunits of nitrite reductase and ring-hydroxylating dioxygenase</fullName>
    </submittedName>
</protein>